<accession>A0A6A3NR77</accession>
<gene>
    <name evidence="4" type="ORF">PR001_g820</name>
    <name evidence="3" type="ORF">PR002_g710</name>
    <name evidence="5" type="ORF">PR003_g794</name>
</gene>
<feature type="signal peptide" evidence="2">
    <location>
        <begin position="1"/>
        <end position="26"/>
    </location>
</feature>
<name>A0A6A3NR77_9STRA</name>
<evidence type="ECO:0000256" key="1">
    <source>
        <dbReference type="SAM" id="Phobius"/>
    </source>
</evidence>
<dbReference type="AlphaFoldDB" id="A0A6A3NR77"/>
<dbReference type="EMBL" id="QXFU01000017">
    <property type="protein sequence ID" value="KAE9048027.1"/>
    <property type="molecule type" value="Genomic_DNA"/>
</dbReference>
<dbReference type="EMBL" id="QXFV01000022">
    <property type="protein sequence ID" value="KAE9052117.1"/>
    <property type="molecule type" value="Genomic_DNA"/>
</dbReference>
<evidence type="ECO:0000313" key="5">
    <source>
        <dbReference type="EMBL" id="KAE9359342.1"/>
    </source>
</evidence>
<evidence type="ECO:0000313" key="8">
    <source>
        <dbReference type="Proteomes" id="UP000435112"/>
    </source>
</evidence>
<comment type="caution">
    <text evidence="3">The sequence shown here is derived from an EMBL/GenBank/DDBJ whole genome shotgun (WGS) entry which is preliminary data.</text>
</comment>
<keyword evidence="1" id="KW-0812">Transmembrane</keyword>
<evidence type="ECO:0000313" key="7">
    <source>
        <dbReference type="Proteomes" id="UP000434957"/>
    </source>
</evidence>
<keyword evidence="7" id="KW-1185">Reference proteome</keyword>
<organism evidence="3 8">
    <name type="scientific">Phytophthora rubi</name>
    <dbReference type="NCBI Taxonomy" id="129364"/>
    <lineage>
        <taxon>Eukaryota</taxon>
        <taxon>Sar</taxon>
        <taxon>Stramenopiles</taxon>
        <taxon>Oomycota</taxon>
        <taxon>Peronosporomycetes</taxon>
        <taxon>Peronosporales</taxon>
        <taxon>Peronosporaceae</taxon>
        <taxon>Phytophthora</taxon>
    </lineage>
</organism>
<protein>
    <submittedName>
        <fullName evidence="3">Uncharacterized protein</fullName>
    </submittedName>
</protein>
<keyword evidence="1" id="KW-1133">Transmembrane helix</keyword>
<feature type="transmembrane region" description="Helical" evidence="1">
    <location>
        <begin position="190"/>
        <end position="211"/>
    </location>
</feature>
<evidence type="ECO:0000313" key="6">
    <source>
        <dbReference type="Proteomes" id="UP000429607"/>
    </source>
</evidence>
<proteinExistence type="predicted"/>
<dbReference type="Proteomes" id="UP000434957">
    <property type="component" value="Unassembled WGS sequence"/>
</dbReference>
<evidence type="ECO:0000313" key="3">
    <source>
        <dbReference type="EMBL" id="KAE9048027.1"/>
    </source>
</evidence>
<keyword evidence="2" id="KW-0732">Signal</keyword>
<evidence type="ECO:0000256" key="2">
    <source>
        <dbReference type="SAM" id="SignalP"/>
    </source>
</evidence>
<dbReference type="Proteomes" id="UP000429607">
    <property type="component" value="Unassembled WGS sequence"/>
</dbReference>
<evidence type="ECO:0000313" key="4">
    <source>
        <dbReference type="EMBL" id="KAE9052117.1"/>
    </source>
</evidence>
<dbReference type="Proteomes" id="UP000435112">
    <property type="component" value="Unassembled WGS sequence"/>
</dbReference>
<dbReference type="EMBL" id="QXFT01000019">
    <property type="protein sequence ID" value="KAE9359342.1"/>
    <property type="molecule type" value="Genomic_DNA"/>
</dbReference>
<keyword evidence="1" id="KW-0472">Membrane</keyword>
<sequence length="247" mass="26138">MRGLRTVSVWWAVLTCFWMDVHVVAAASCESRVAPGDQSVGISAIEDVACKNGGLGCFSDGTCRFCQKVSSPQSNHLIKCSSSTITTPTPTVQPTTAPPTTASPSADCSAIVKKSPLKGISFVTDNACNVARPTAIGCTARTSCRLCRTTKNEANQFLVNCGVFKRPDTASIRSIVLSEATTRTAAGLNYTHVSIACLSLMAFVVAIVALAHSKVCRRDNTDMNCAVDENGFANETSYSVNAEKARV</sequence>
<reference evidence="6 8" key="1">
    <citation type="submission" date="2018-09" db="EMBL/GenBank/DDBJ databases">
        <title>Genomic investigation of the strawberry pathogen Phytophthora fragariae indicates pathogenicity is determined by transcriptional variation in three key races.</title>
        <authorList>
            <person name="Adams T.M."/>
            <person name="Armitage A.D."/>
            <person name="Sobczyk M.K."/>
            <person name="Bates H.J."/>
            <person name="Dunwell J.M."/>
            <person name="Nellist C.F."/>
            <person name="Harrison R.J."/>
        </authorList>
    </citation>
    <scope>NUCLEOTIDE SEQUENCE [LARGE SCALE GENOMIC DNA]</scope>
    <source>
        <strain evidence="4 6">SCRP249</strain>
        <strain evidence="3 8">SCRP324</strain>
        <strain evidence="5 7">SCRP333</strain>
    </source>
</reference>
<dbReference type="OrthoDB" id="124563at2759"/>
<feature type="chain" id="PRO_5036165512" evidence="2">
    <location>
        <begin position="27"/>
        <end position="247"/>
    </location>
</feature>